<evidence type="ECO:0000256" key="2">
    <source>
        <dbReference type="ARBA" id="ARBA00022658"/>
    </source>
</evidence>
<dbReference type="InterPro" id="IPR007515">
    <property type="entry name" value="Mss4"/>
</dbReference>
<organism evidence="4 5">
    <name type="scientific">Pyrocoelia pectoralis</name>
    <dbReference type="NCBI Taxonomy" id="417401"/>
    <lineage>
        <taxon>Eukaryota</taxon>
        <taxon>Metazoa</taxon>
        <taxon>Ecdysozoa</taxon>
        <taxon>Arthropoda</taxon>
        <taxon>Hexapoda</taxon>
        <taxon>Insecta</taxon>
        <taxon>Pterygota</taxon>
        <taxon>Neoptera</taxon>
        <taxon>Endopterygota</taxon>
        <taxon>Coleoptera</taxon>
        <taxon>Polyphaga</taxon>
        <taxon>Elateriformia</taxon>
        <taxon>Elateroidea</taxon>
        <taxon>Lampyridae</taxon>
        <taxon>Lampyrinae</taxon>
        <taxon>Pyrocoelia</taxon>
    </lineage>
</organism>
<evidence type="ECO:0008006" key="6">
    <source>
        <dbReference type="Google" id="ProtNLM"/>
    </source>
</evidence>
<keyword evidence="2" id="KW-0344">Guanine-nucleotide releasing factor</keyword>
<dbReference type="GO" id="GO:0016020">
    <property type="term" value="C:membrane"/>
    <property type="evidence" value="ECO:0007669"/>
    <property type="project" value="TreeGrafter"/>
</dbReference>
<reference evidence="4 5" key="1">
    <citation type="journal article" date="2024" name="Insects">
        <title>An Improved Chromosome-Level Genome Assembly of the Firefly Pyrocoelia pectoralis.</title>
        <authorList>
            <person name="Fu X."/>
            <person name="Meyer-Rochow V.B."/>
            <person name="Ballantyne L."/>
            <person name="Zhu X."/>
        </authorList>
    </citation>
    <scope>NUCLEOTIDE SEQUENCE [LARGE SCALE GENOMIC DNA]</scope>
    <source>
        <strain evidence="4">XCY_ONT2</strain>
    </source>
</reference>
<keyword evidence="1" id="KW-0813">Transport</keyword>
<dbReference type="Gene3D" id="2.170.150.10">
    <property type="entry name" value="Metal Binding Protein, Guanine Nucleotide Exchange Factor, Chain A"/>
    <property type="match status" value="1"/>
</dbReference>
<dbReference type="GO" id="GO:0007264">
    <property type="term" value="P:small GTPase-mediated signal transduction"/>
    <property type="evidence" value="ECO:0007669"/>
    <property type="project" value="InterPro"/>
</dbReference>
<dbReference type="SUPFAM" id="SSF51316">
    <property type="entry name" value="Mss4-like"/>
    <property type="match status" value="1"/>
</dbReference>
<dbReference type="Pfam" id="PF04421">
    <property type="entry name" value="Mss4"/>
    <property type="match status" value="1"/>
</dbReference>
<dbReference type="Proteomes" id="UP001329430">
    <property type="component" value="Chromosome 2"/>
</dbReference>
<dbReference type="GO" id="GO:0005085">
    <property type="term" value="F:guanyl-nucleotide exchange factor activity"/>
    <property type="evidence" value="ECO:0007669"/>
    <property type="project" value="UniProtKB-KW"/>
</dbReference>
<proteinExistence type="predicted"/>
<dbReference type="PANTHER" id="PTHR13276">
    <property type="entry name" value="GUANINE NUCLEOTIDE EXCHANGE FACTOR MSS4"/>
    <property type="match status" value="1"/>
</dbReference>
<evidence type="ECO:0000256" key="1">
    <source>
        <dbReference type="ARBA" id="ARBA00022448"/>
    </source>
</evidence>
<dbReference type="GO" id="GO:0006892">
    <property type="term" value="P:post-Golgi vesicle-mediated transport"/>
    <property type="evidence" value="ECO:0007669"/>
    <property type="project" value="TreeGrafter"/>
</dbReference>
<dbReference type="GO" id="GO:0008270">
    <property type="term" value="F:zinc ion binding"/>
    <property type="evidence" value="ECO:0007669"/>
    <property type="project" value="TreeGrafter"/>
</dbReference>
<protein>
    <recommendedName>
        <fullName evidence="6">Guanine nucleotide exchange factor MSS4</fullName>
    </recommendedName>
</protein>
<evidence type="ECO:0000256" key="3">
    <source>
        <dbReference type="ARBA" id="ARBA00022927"/>
    </source>
</evidence>
<evidence type="ECO:0000313" key="5">
    <source>
        <dbReference type="Proteomes" id="UP001329430"/>
    </source>
</evidence>
<dbReference type="PROSITE" id="PS51796">
    <property type="entry name" value="MSS4"/>
    <property type="match status" value="1"/>
</dbReference>
<sequence>MPDCSENYEGEIQDGFNIRSIKCKYCNSTILKPLTATFTTIEFQLPFMKQITGEDVGTEDLSLFWLVADMLIFENVGFSNTVGNNKYLICADCESGPIGYFDVISKKSYVALNRVKHC</sequence>
<dbReference type="GO" id="GO:0005829">
    <property type="term" value="C:cytosol"/>
    <property type="evidence" value="ECO:0007669"/>
    <property type="project" value="TreeGrafter"/>
</dbReference>
<dbReference type="PANTHER" id="PTHR13276:SF0">
    <property type="entry name" value="GUANINE NUCLEOTIDE EXCHANGE FACTOR MSS4"/>
    <property type="match status" value="1"/>
</dbReference>
<keyword evidence="5" id="KW-1185">Reference proteome</keyword>
<dbReference type="InterPro" id="IPR011057">
    <property type="entry name" value="Mss4-like_sf"/>
</dbReference>
<dbReference type="AlphaFoldDB" id="A0AAN7VQP9"/>
<dbReference type="GO" id="GO:0015031">
    <property type="term" value="P:protein transport"/>
    <property type="evidence" value="ECO:0007669"/>
    <property type="project" value="UniProtKB-KW"/>
</dbReference>
<accession>A0AAN7VQP9</accession>
<dbReference type="FunFam" id="2.170.150.10:FF:000005">
    <property type="entry name" value="Guanine nucleotide exchange factor MSS4"/>
    <property type="match status" value="1"/>
</dbReference>
<gene>
    <name evidence="4" type="ORF">RI129_003540</name>
</gene>
<comment type="caution">
    <text evidence="4">The sequence shown here is derived from an EMBL/GenBank/DDBJ whole genome shotgun (WGS) entry which is preliminary data.</text>
</comment>
<evidence type="ECO:0000313" key="4">
    <source>
        <dbReference type="EMBL" id="KAK5648648.1"/>
    </source>
</evidence>
<keyword evidence="3" id="KW-0653">Protein transport</keyword>
<dbReference type="InterPro" id="IPR011323">
    <property type="entry name" value="Mss4/transl-control_tumour"/>
</dbReference>
<name>A0AAN7VQP9_9COLE</name>
<dbReference type="EMBL" id="JAVRBK010000002">
    <property type="protein sequence ID" value="KAK5648648.1"/>
    <property type="molecule type" value="Genomic_DNA"/>
</dbReference>